<reference evidence="1" key="1">
    <citation type="journal article" date="2013" name="J. Plant Res.">
        <title>Effect of fungi and light on seed germination of three Opuntia species from semiarid lands of central Mexico.</title>
        <authorList>
            <person name="Delgado-Sanchez P."/>
            <person name="Jimenez-Bremont J.F."/>
            <person name="Guerrero-Gonzalez Mde L."/>
            <person name="Flores J."/>
        </authorList>
    </citation>
    <scope>NUCLEOTIDE SEQUENCE</scope>
    <source>
        <tissue evidence="1">Cladode</tissue>
    </source>
</reference>
<evidence type="ECO:0000313" key="1">
    <source>
        <dbReference type="EMBL" id="MBA4624002.1"/>
    </source>
</evidence>
<dbReference type="AlphaFoldDB" id="A0A7C9CRM2"/>
<proteinExistence type="predicted"/>
<organism evidence="1">
    <name type="scientific">Opuntia streptacantha</name>
    <name type="common">Prickly pear cactus</name>
    <name type="synonym">Opuntia cardona</name>
    <dbReference type="NCBI Taxonomy" id="393608"/>
    <lineage>
        <taxon>Eukaryota</taxon>
        <taxon>Viridiplantae</taxon>
        <taxon>Streptophyta</taxon>
        <taxon>Embryophyta</taxon>
        <taxon>Tracheophyta</taxon>
        <taxon>Spermatophyta</taxon>
        <taxon>Magnoliopsida</taxon>
        <taxon>eudicotyledons</taxon>
        <taxon>Gunneridae</taxon>
        <taxon>Pentapetalae</taxon>
        <taxon>Caryophyllales</taxon>
        <taxon>Cactineae</taxon>
        <taxon>Cactaceae</taxon>
        <taxon>Opuntioideae</taxon>
        <taxon>Opuntia</taxon>
    </lineage>
</organism>
<accession>A0A7C9CRM2</accession>
<sequence>MPPIPRLGGNTWVHSHTYSVVFHGFRTSIADIGSLRGWRRNKATQNHLRWRHVTFHRCRGLCGPNCIGGHYRSTWQTGDSGRVKFGSLKFCSGSVRVKFGSG</sequence>
<dbReference type="EMBL" id="GISG01045858">
    <property type="protein sequence ID" value="MBA4624002.1"/>
    <property type="molecule type" value="Transcribed_RNA"/>
</dbReference>
<protein>
    <submittedName>
        <fullName evidence="1">Uncharacterized protein</fullName>
    </submittedName>
</protein>
<name>A0A7C9CRM2_OPUST</name>
<reference evidence="1" key="2">
    <citation type="submission" date="2020-07" db="EMBL/GenBank/DDBJ databases">
        <authorList>
            <person name="Vera ALvarez R."/>
            <person name="Arias-Moreno D.M."/>
            <person name="Jimenez-Jacinto V."/>
            <person name="Jimenez-Bremont J.F."/>
            <person name="Swaminathan K."/>
            <person name="Moose S.P."/>
            <person name="Guerrero-Gonzalez M.L."/>
            <person name="Marino-Ramirez L."/>
            <person name="Landsman D."/>
            <person name="Rodriguez-Kessler M."/>
            <person name="Delgado-Sanchez P."/>
        </authorList>
    </citation>
    <scope>NUCLEOTIDE SEQUENCE</scope>
    <source>
        <tissue evidence="1">Cladode</tissue>
    </source>
</reference>